<feature type="domain" description="E3 UFM1-protein ligase 1-like N-terminal" evidence="7">
    <location>
        <begin position="7"/>
        <end position="284"/>
    </location>
</feature>
<sequence>MDGDWDEIRRLAADFQRAQFASTMQRLSEQNCIEIVAKLTEAKQLDVVHTLDGKEYITPAQIAREIRDELYFHGGRINIVDLQQILNVDLMHIETKANDIAKMEKSIQLILGQLIDENYLDQMAEEVNDRLQEAGQITISELCKTYDLPVEFITEALSHRLGKIINGQLDCYDQGVIFTDAFVAQHKARIRGLFSAITRPIPVSTLITHYKFQERLLYSFLEELLTSGRLNGAVIGGRQDKAIYIPDIYSRTQNNWVDSFFKQNGYLEYDTLSRLGIPDPINYIKKRYKSTPLTYLKATCVGHVIVDQVEASVEEALRSDTWVDIQSLLPTSFSVEDASILLQQVMRTLNKLSNSMIFVDTFVVSEQFIRSCAALFEQIMQHKAEKEVQNNHAHVFTEEDLKQAAIIADSMISVKKDKRDERKKKSTEGTGSIRAGGGGNAREIRIRKSKKRGKKEEDSDEETPSIASSKNKQKEIRFMTQEEIEDVLKNRLEDCPEELITELAAHLIRPLSKSYQEVLHSVFLSTSTAGSGASRKKTVKELQEEVSNFYNNIRLFEKGAKLFTDDTQVQLAKHALKTICTDITNLIFNFLAGDLMMSVENYNTITPEIRLKMLSKFPDESRSSLTKLHNSLNGKSTEEFFVVLDGAAEICGIMLKKGDKKKERQVIFQHRQALIEQLKITEDPALVLHLTSVLLFQLSTHNMLHAPGRCVPQLITFLLTKIPEDQHKVLVKYQGLVVKQLVGQKKGGQGDEESGDSHRVEGEGENEVELGRKELQELTPFIKDLVLKPRKTSVTEE</sequence>
<dbReference type="Pfam" id="PF23659">
    <property type="entry name" value="UFL1"/>
    <property type="match status" value="1"/>
</dbReference>
<dbReference type="OMA" id="CILHASG"/>
<dbReference type="Ensembl" id="ENSCMIT00000037157.1">
    <property type="protein sequence ID" value="ENSCMIP00000036616.1"/>
    <property type="gene ID" value="ENSCMIG00000015399.1"/>
</dbReference>
<dbReference type="GO" id="GO:1990592">
    <property type="term" value="P:protein K69-linked ufmylation"/>
    <property type="evidence" value="ECO:0007669"/>
    <property type="project" value="TreeGrafter"/>
</dbReference>
<dbReference type="OrthoDB" id="10258297at2759"/>
<evidence type="ECO:0000256" key="1">
    <source>
        <dbReference type="ARBA" id="ARBA00010789"/>
    </source>
</evidence>
<dbReference type="GeneID" id="103178283"/>
<dbReference type="PANTHER" id="PTHR31057">
    <property type="entry name" value="E3 UFM1-PROTEIN LIGASE 1"/>
    <property type="match status" value="1"/>
</dbReference>
<dbReference type="InParanoid" id="A0A4W3JAN7"/>
<keyword evidence="11" id="KW-1185">Reference proteome</keyword>
<keyword evidence="3" id="KW-0808">Transferase</keyword>
<evidence type="ECO:0000259" key="9">
    <source>
        <dbReference type="Pfam" id="PF25041"/>
    </source>
</evidence>
<dbReference type="PANTHER" id="PTHR31057:SF0">
    <property type="entry name" value="E3 UFM1-PROTEIN LIGASE 1"/>
    <property type="match status" value="1"/>
</dbReference>
<evidence type="ECO:0000256" key="5">
    <source>
        <dbReference type="ARBA" id="ARBA00031516"/>
    </source>
</evidence>
<evidence type="ECO:0000256" key="4">
    <source>
        <dbReference type="ARBA" id="ARBA00022786"/>
    </source>
</evidence>
<evidence type="ECO:0000256" key="6">
    <source>
        <dbReference type="SAM" id="MobiDB-lite"/>
    </source>
</evidence>
<feature type="region of interest" description="Disordered" evidence="6">
    <location>
        <begin position="746"/>
        <end position="769"/>
    </location>
</feature>
<dbReference type="GO" id="GO:0061666">
    <property type="term" value="F:UFM1 ligase activity"/>
    <property type="evidence" value="ECO:0007669"/>
    <property type="project" value="InterPro"/>
</dbReference>
<evidence type="ECO:0000313" key="10">
    <source>
        <dbReference type="Ensembl" id="ENSCMIP00000036616.1"/>
    </source>
</evidence>
<evidence type="ECO:0000256" key="2">
    <source>
        <dbReference type="ARBA" id="ARBA00019780"/>
    </source>
</evidence>
<dbReference type="CTD" id="23376"/>
<organism evidence="10 11">
    <name type="scientific">Callorhinchus milii</name>
    <name type="common">Ghost shark</name>
    <dbReference type="NCBI Taxonomy" id="7868"/>
    <lineage>
        <taxon>Eukaryota</taxon>
        <taxon>Metazoa</taxon>
        <taxon>Chordata</taxon>
        <taxon>Craniata</taxon>
        <taxon>Vertebrata</taxon>
        <taxon>Chondrichthyes</taxon>
        <taxon>Holocephali</taxon>
        <taxon>Chimaeriformes</taxon>
        <taxon>Callorhinchidae</taxon>
        <taxon>Callorhinchus</taxon>
    </lineage>
</organism>
<dbReference type="Pfam" id="PF09743">
    <property type="entry name" value="E3_UFM1_ligase"/>
    <property type="match status" value="1"/>
</dbReference>
<proteinExistence type="inferred from homology"/>
<dbReference type="InterPro" id="IPR056761">
    <property type="entry name" value="Ufl1-like_C"/>
</dbReference>
<reference evidence="10" key="4">
    <citation type="submission" date="2025-08" db="UniProtKB">
        <authorList>
            <consortium name="Ensembl"/>
        </authorList>
    </citation>
    <scope>IDENTIFICATION</scope>
</reference>
<feature type="region of interest" description="Disordered" evidence="6">
    <location>
        <begin position="417"/>
        <end position="475"/>
    </location>
</feature>
<dbReference type="GeneTree" id="ENSGT00390000002112"/>
<dbReference type="FunCoup" id="A0A4W3JAN7">
    <property type="interactions" value="902"/>
</dbReference>
<reference evidence="10" key="5">
    <citation type="submission" date="2025-09" db="UniProtKB">
        <authorList>
            <consortium name="Ensembl"/>
        </authorList>
    </citation>
    <scope>IDENTIFICATION</scope>
</reference>
<gene>
    <name evidence="10" type="primary">ufl1</name>
</gene>
<keyword evidence="4" id="KW-0833">Ubl conjugation pathway</keyword>
<dbReference type="Proteomes" id="UP000314986">
    <property type="component" value="Unassembled WGS sequence"/>
</dbReference>
<evidence type="ECO:0000259" key="7">
    <source>
        <dbReference type="Pfam" id="PF09743"/>
    </source>
</evidence>
<comment type="similarity">
    <text evidence="1">Belongs to the UFL1 family.</text>
</comment>
<dbReference type="GO" id="GO:0034976">
    <property type="term" value="P:response to endoplasmic reticulum stress"/>
    <property type="evidence" value="ECO:0007669"/>
    <property type="project" value="TreeGrafter"/>
</dbReference>
<dbReference type="AlphaFoldDB" id="A0A4W3JAN7"/>
<evidence type="ECO:0000313" key="11">
    <source>
        <dbReference type="Proteomes" id="UP000314986"/>
    </source>
</evidence>
<protein>
    <recommendedName>
        <fullName evidence="2">E3 UFM1-protein ligase 1</fullName>
    </recommendedName>
    <alternativeName>
        <fullName evidence="5">E3 UFM1-protein transferase 1</fullName>
    </alternativeName>
</protein>
<reference evidence="11" key="3">
    <citation type="journal article" date="2014" name="Nature">
        <title>Elephant shark genome provides unique insights into gnathostome evolution.</title>
        <authorList>
            <consortium name="International Elephant Shark Genome Sequencing Consortium"/>
            <person name="Venkatesh B."/>
            <person name="Lee A.P."/>
            <person name="Ravi V."/>
            <person name="Maurya A.K."/>
            <person name="Lian M.M."/>
            <person name="Swann J.B."/>
            <person name="Ohta Y."/>
            <person name="Flajnik M.F."/>
            <person name="Sutoh Y."/>
            <person name="Kasahara M."/>
            <person name="Hoon S."/>
            <person name="Gangu V."/>
            <person name="Roy S.W."/>
            <person name="Irimia M."/>
            <person name="Korzh V."/>
            <person name="Kondrychyn I."/>
            <person name="Lim Z.W."/>
            <person name="Tay B.H."/>
            <person name="Tohari S."/>
            <person name="Kong K.W."/>
            <person name="Ho S."/>
            <person name="Lorente-Galdos B."/>
            <person name="Quilez J."/>
            <person name="Marques-Bonet T."/>
            <person name="Raney B.J."/>
            <person name="Ingham P.W."/>
            <person name="Tay A."/>
            <person name="Hillier L.W."/>
            <person name="Minx P."/>
            <person name="Boehm T."/>
            <person name="Wilson R.K."/>
            <person name="Brenner S."/>
            <person name="Warren W.C."/>
        </authorList>
    </citation>
    <scope>NUCLEOTIDE SEQUENCE [LARGE SCALE GENOMIC DNA]</scope>
</reference>
<dbReference type="InterPro" id="IPR056580">
    <property type="entry name" value="Ufl1_dom"/>
</dbReference>
<reference evidence="11" key="1">
    <citation type="journal article" date="2006" name="Science">
        <title>Ancient noncoding elements conserved in the human genome.</title>
        <authorList>
            <person name="Venkatesh B."/>
            <person name="Kirkness E.F."/>
            <person name="Loh Y.H."/>
            <person name="Halpern A.L."/>
            <person name="Lee A.P."/>
            <person name="Johnson J."/>
            <person name="Dandona N."/>
            <person name="Viswanathan L.D."/>
            <person name="Tay A."/>
            <person name="Venter J.C."/>
            <person name="Strausberg R.L."/>
            <person name="Brenner S."/>
        </authorList>
    </citation>
    <scope>NUCLEOTIDE SEQUENCE [LARGE SCALE GENOMIC DNA]</scope>
</reference>
<feature type="domain" description="E3 UFM1-protein ligase-like C-terminal" evidence="9">
    <location>
        <begin position="663"/>
        <end position="785"/>
    </location>
</feature>
<dbReference type="InterPro" id="IPR018611">
    <property type="entry name" value="Ufl1"/>
</dbReference>
<name>A0A4W3JAN7_CALMI</name>
<accession>A0A4W3JAN7</accession>
<dbReference type="Pfam" id="PF25041">
    <property type="entry name" value="UFL1_C"/>
    <property type="match status" value="1"/>
</dbReference>
<dbReference type="GO" id="GO:0005789">
    <property type="term" value="C:endoplasmic reticulum membrane"/>
    <property type="evidence" value="ECO:0007669"/>
    <property type="project" value="TreeGrafter"/>
</dbReference>
<feature type="domain" description="E3 UFM1-protein ligase 1-like" evidence="8">
    <location>
        <begin position="540"/>
        <end position="657"/>
    </location>
</feature>
<dbReference type="InterPro" id="IPR056579">
    <property type="entry name" value="Ufl1_N"/>
</dbReference>
<dbReference type="STRING" id="7868.ENSCMIP00000036616"/>
<dbReference type="Pfam" id="PF25870">
    <property type="entry name" value="WHD_UFL1_5th"/>
    <property type="match status" value="1"/>
</dbReference>
<dbReference type="KEGG" id="cmk:103178283"/>
<evidence type="ECO:0000256" key="3">
    <source>
        <dbReference type="ARBA" id="ARBA00022679"/>
    </source>
</evidence>
<dbReference type="GO" id="GO:0032434">
    <property type="term" value="P:regulation of proteasomal ubiquitin-dependent protein catabolic process"/>
    <property type="evidence" value="ECO:0007669"/>
    <property type="project" value="TreeGrafter"/>
</dbReference>
<evidence type="ECO:0000259" key="8">
    <source>
        <dbReference type="Pfam" id="PF23659"/>
    </source>
</evidence>
<reference evidence="11" key="2">
    <citation type="journal article" date="2007" name="PLoS Biol.">
        <title>Survey sequencing and comparative analysis of the elephant shark (Callorhinchus milii) genome.</title>
        <authorList>
            <person name="Venkatesh B."/>
            <person name="Kirkness E.F."/>
            <person name="Loh Y.H."/>
            <person name="Halpern A.L."/>
            <person name="Lee A.P."/>
            <person name="Johnson J."/>
            <person name="Dandona N."/>
            <person name="Viswanathan L.D."/>
            <person name="Tay A."/>
            <person name="Venter J.C."/>
            <person name="Strausberg R.L."/>
            <person name="Brenner S."/>
        </authorList>
    </citation>
    <scope>NUCLEOTIDE SEQUENCE [LARGE SCALE GENOMIC DNA]</scope>
</reference>